<dbReference type="PANTHER" id="PTHR43982">
    <property type="entry name" value="UBIQUITIN CARBOXYL-TERMINAL HYDROLASE"/>
    <property type="match status" value="1"/>
</dbReference>
<dbReference type="PROSITE" id="PS00973">
    <property type="entry name" value="USP_2"/>
    <property type="match status" value="1"/>
</dbReference>
<dbReference type="InterPro" id="IPR018200">
    <property type="entry name" value="USP_CS"/>
</dbReference>
<dbReference type="OrthoDB" id="333239at2759"/>
<comment type="catalytic activity">
    <reaction evidence="1 6">
        <text>Thiol-dependent hydrolysis of ester, thioester, amide, peptide and isopeptide bonds formed by the C-terminal Gly of ubiquitin (a 76-residue protein attached to proteins as an intracellular targeting signal).</text>
        <dbReference type="EC" id="3.4.19.12"/>
    </reaction>
</comment>
<dbReference type="VEuPathDB" id="FungiDB:SeMB42_g01201"/>
<dbReference type="PROSITE" id="PS00972">
    <property type="entry name" value="USP_1"/>
    <property type="match status" value="1"/>
</dbReference>
<dbReference type="STRING" id="286115.A0A507DMI0"/>
<dbReference type="CDD" id="cd16104">
    <property type="entry name" value="Ubl_USP14_like"/>
    <property type="match status" value="1"/>
</dbReference>
<sequence length="524" mass="57589">MPPVRVSVKWSGKKFDNVELDTSQPGVVFKTQLFSLTGVEPDRQKIMVKGGMLKDDTDLCKLDIKEGHTFMMMGTAGEQAIKAPEKPIQFVEDMTDAQIAQALKLPTGLVNLGNTCYMNATLQCLRVIPELQTALTRMTGSITPDFRASLPLSLQTLYKELDASGEAIPPLVFLQLLRGAFPQFGEQTVRGFSQQDAEECWGQIVSALKESVPGFKDDGNVDSNKHFVDQYMNGDFMSTLKCDDAPQEEPTTSQETFTRLQVNIGSGVSTYLSSDIATGLIQKIEKTSPTLNIMAKYTKTSKISRLPAYLTINFVRFQWKPATEPGASGTRAKILKKVKFPLELDMSQFVTPELFAKLGPARERLKEMDDYKAAARKLKTKKVSDAQAAVAAGASSMDVDEATAASLSPSIKSQKELYKELQIDPSLANAVGANVSGWYDLVAVLTHVGRTADSGHYIAWTRREESESKEGDGESGWWKFDDDKVSPVGADEIAKLEGGGDWHTAYICLYRSKQLGDKPPPIPQ</sequence>
<keyword evidence="4 6" id="KW-0378">Hydrolase</keyword>
<proteinExistence type="inferred from homology"/>
<evidence type="ECO:0000256" key="3">
    <source>
        <dbReference type="ARBA" id="ARBA00022786"/>
    </source>
</evidence>
<keyword evidence="3 6" id="KW-0833">Ubl conjugation pathway</keyword>
<dbReference type="PANTHER" id="PTHR43982:SF1">
    <property type="entry name" value="UBIQUITIN CARBOXYL-TERMINAL HYDROLASE 14"/>
    <property type="match status" value="1"/>
</dbReference>
<protein>
    <recommendedName>
        <fullName evidence="6">Ubiquitin carboxyl-terminal hydrolase</fullName>
        <ecNumber evidence="6">3.4.19.12</ecNumber>
    </recommendedName>
</protein>
<feature type="domain" description="USP" evidence="8">
    <location>
        <begin position="107"/>
        <end position="513"/>
    </location>
</feature>
<organism evidence="10 11">
    <name type="scientific">Synchytrium endobioticum</name>
    <dbReference type="NCBI Taxonomy" id="286115"/>
    <lineage>
        <taxon>Eukaryota</taxon>
        <taxon>Fungi</taxon>
        <taxon>Fungi incertae sedis</taxon>
        <taxon>Chytridiomycota</taxon>
        <taxon>Chytridiomycota incertae sedis</taxon>
        <taxon>Chytridiomycetes</taxon>
        <taxon>Synchytriales</taxon>
        <taxon>Synchytriaceae</taxon>
        <taxon>Synchytrium</taxon>
    </lineage>
</organism>
<dbReference type="EMBL" id="QEAN01000029">
    <property type="protein sequence ID" value="TPX52726.1"/>
    <property type="molecule type" value="Genomic_DNA"/>
</dbReference>
<dbReference type="InterPro" id="IPR038765">
    <property type="entry name" value="Papain-like_cys_pep_sf"/>
</dbReference>
<dbReference type="SUPFAM" id="SSF54001">
    <property type="entry name" value="Cysteine proteinases"/>
    <property type="match status" value="1"/>
</dbReference>
<evidence type="ECO:0000256" key="6">
    <source>
        <dbReference type="RuleBase" id="RU366025"/>
    </source>
</evidence>
<dbReference type="GO" id="GO:0061136">
    <property type="term" value="P:regulation of proteasomal protein catabolic process"/>
    <property type="evidence" value="ECO:0007669"/>
    <property type="project" value="TreeGrafter"/>
</dbReference>
<comment type="caution">
    <text evidence="10">The sequence shown here is derived from an EMBL/GenBank/DDBJ whole genome shotgun (WGS) entry which is preliminary data.</text>
</comment>
<dbReference type="Gene3D" id="3.90.70.10">
    <property type="entry name" value="Cysteine proteinases"/>
    <property type="match status" value="1"/>
</dbReference>
<dbReference type="Proteomes" id="UP000320475">
    <property type="component" value="Unassembled WGS sequence"/>
</dbReference>
<evidence type="ECO:0000313" key="12">
    <source>
        <dbReference type="Proteomes" id="UP000320475"/>
    </source>
</evidence>
<dbReference type="EC" id="3.4.19.12" evidence="6"/>
<keyword evidence="5 6" id="KW-0788">Thiol protease</keyword>
<accession>A0A507DMI0</accession>
<dbReference type="GO" id="GO:0043161">
    <property type="term" value="P:proteasome-mediated ubiquitin-dependent protein catabolic process"/>
    <property type="evidence" value="ECO:0007669"/>
    <property type="project" value="InterPro"/>
</dbReference>
<reference evidence="11 12" key="1">
    <citation type="journal article" date="2019" name="Sci. Rep.">
        <title>Comparative genomics of chytrid fungi reveal insights into the obligate biotrophic and pathogenic lifestyle of Synchytrium endobioticum.</title>
        <authorList>
            <person name="van de Vossenberg B.T.L.H."/>
            <person name="Warris S."/>
            <person name="Nguyen H.D.T."/>
            <person name="van Gent-Pelzer M.P.E."/>
            <person name="Joly D.L."/>
            <person name="van de Geest H.C."/>
            <person name="Bonants P.J.M."/>
            <person name="Smith D.S."/>
            <person name="Levesque C.A."/>
            <person name="van der Lee T.A.J."/>
        </authorList>
    </citation>
    <scope>NUCLEOTIDE SEQUENCE [LARGE SCALE GENOMIC DNA]</scope>
    <source>
        <strain evidence="9 12">LEV6574</strain>
        <strain evidence="10 11">MB42</strain>
    </source>
</reference>
<dbReference type="InterPro" id="IPR029071">
    <property type="entry name" value="Ubiquitin-like_domsf"/>
</dbReference>
<dbReference type="SMART" id="SM00213">
    <property type="entry name" value="UBQ"/>
    <property type="match status" value="1"/>
</dbReference>
<dbReference type="PROSITE" id="PS50053">
    <property type="entry name" value="UBIQUITIN_2"/>
    <property type="match status" value="1"/>
</dbReference>
<dbReference type="FunFam" id="3.10.20.90:FF:000119">
    <property type="entry name" value="Ubiquitin carboxyl-terminal hydrolase 14"/>
    <property type="match status" value="1"/>
</dbReference>
<dbReference type="InterPro" id="IPR001394">
    <property type="entry name" value="Peptidase_C19_UCH"/>
</dbReference>
<dbReference type="SUPFAM" id="SSF54236">
    <property type="entry name" value="Ubiquitin-like"/>
    <property type="match status" value="1"/>
</dbReference>
<evidence type="ECO:0000259" key="7">
    <source>
        <dbReference type="PROSITE" id="PS50053"/>
    </source>
</evidence>
<dbReference type="GO" id="GO:0016579">
    <property type="term" value="P:protein deubiquitination"/>
    <property type="evidence" value="ECO:0007669"/>
    <property type="project" value="InterPro"/>
</dbReference>
<dbReference type="Pfam" id="PF00240">
    <property type="entry name" value="ubiquitin"/>
    <property type="match status" value="1"/>
</dbReference>
<keyword evidence="11" id="KW-1185">Reference proteome</keyword>
<evidence type="ECO:0000313" key="10">
    <source>
        <dbReference type="EMBL" id="TPX52726.1"/>
    </source>
</evidence>
<dbReference type="GO" id="GO:0070628">
    <property type="term" value="F:proteasome binding"/>
    <property type="evidence" value="ECO:0007669"/>
    <property type="project" value="TreeGrafter"/>
</dbReference>
<evidence type="ECO:0000313" key="9">
    <source>
        <dbReference type="EMBL" id="TPX42103.1"/>
    </source>
</evidence>
<dbReference type="CDD" id="cd02657">
    <property type="entry name" value="Peptidase_C19A"/>
    <property type="match status" value="1"/>
</dbReference>
<evidence type="ECO:0000256" key="4">
    <source>
        <dbReference type="ARBA" id="ARBA00022801"/>
    </source>
</evidence>
<keyword evidence="2 6" id="KW-0645">Protease</keyword>
<dbReference type="Pfam" id="PF00443">
    <property type="entry name" value="UCH"/>
    <property type="match status" value="1"/>
</dbReference>
<evidence type="ECO:0000259" key="8">
    <source>
        <dbReference type="PROSITE" id="PS50235"/>
    </source>
</evidence>
<evidence type="ECO:0000256" key="5">
    <source>
        <dbReference type="ARBA" id="ARBA00022807"/>
    </source>
</evidence>
<dbReference type="AlphaFoldDB" id="A0A507DMI0"/>
<dbReference type="Proteomes" id="UP000317494">
    <property type="component" value="Unassembled WGS sequence"/>
</dbReference>
<dbReference type="GO" id="GO:0004843">
    <property type="term" value="F:cysteine-type deubiquitinase activity"/>
    <property type="evidence" value="ECO:0007669"/>
    <property type="project" value="UniProtKB-UniRule"/>
</dbReference>
<name>A0A507DMI0_9FUNG</name>
<evidence type="ECO:0000313" key="11">
    <source>
        <dbReference type="Proteomes" id="UP000317494"/>
    </source>
</evidence>
<dbReference type="Gene3D" id="3.10.20.90">
    <property type="entry name" value="Phosphatidylinositol 3-kinase Catalytic Subunit, Chain A, domain 1"/>
    <property type="match status" value="1"/>
</dbReference>
<dbReference type="EMBL" id="QEAM01000286">
    <property type="protein sequence ID" value="TPX42103.1"/>
    <property type="molecule type" value="Genomic_DNA"/>
</dbReference>
<evidence type="ECO:0000256" key="2">
    <source>
        <dbReference type="ARBA" id="ARBA00022670"/>
    </source>
</evidence>
<comment type="similarity">
    <text evidence="6">Belongs to the peptidase C19 family.</text>
</comment>
<gene>
    <name evidence="9" type="ORF">SeLEV6574_g05759</name>
    <name evidence="10" type="ORF">SeMB42_g01201</name>
</gene>
<feature type="domain" description="Ubiquitin-like" evidence="7">
    <location>
        <begin position="4"/>
        <end position="73"/>
    </location>
</feature>
<evidence type="ECO:0000256" key="1">
    <source>
        <dbReference type="ARBA" id="ARBA00000707"/>
    </source>
</evidence>
<dbReference type="PROSITE" id="PS50235">
    <property type="entry name" value="USP_3"/>
    <property type="match status" value="1"/>
</dbReference>
<dbReference type="InterPro" id="IPR000626">
    <property type="entry name" value="Ubiquitin-like_dom"/>
</dbReference>
<dbReference type="InterPro" id="IPR028889">
    <property type="entry name" value="USP"/>
</dbReference>
<dbReference type="InterPro" id="IPR044635">
    <property type="entry name" value="UBP14-like"/>
</dbReference>